<dbReference type="EMBL" id="CM037159">
    <property type="protein sequence ID" value="KAH7864925.1"/>
    <property type="molecule type" value="Genomic_DNA"/>
</dbReference>
<evidence type="ECO:0000313" key="2">
    <source>
        <dbReference type="Proteomes" id="UP000828048"/>
    </source>
</evidence>
<organism evidence="1 2">
    <name type="scientific">Vaccinium darrowii</name>
    <dbReference type="NCBI Taxonomy" id="229202"/>
    <lineage>
        <taxon>Eukaryota</taxon>
        <taxon>Viridiplantae</taxon>
        <taxon>Streptophyta</taxon>
        <taxon>Embryophyta</taxon>
        <taxon>Tracheophyta</taxon>
        <taxon>Spermatophyta</taxon>
        <taxon>Magnoliopsida</taxon>
        <taxon>eudicotyledons</taxon>
        <taxon>Gunneridae</taxon>
        <taxon>Pentapetalae</taxon>
        <taxon>asterids</taxon>
        <taxon>Ericales</taxon>
        <taxon>Ericaceae</taxon>
        <taxon>Vaccinioideae</taxon>
        <taxon>Vaccinieae</taxon>
        <taxon>Vaccinium</taxon>
    </lineage>
</organism>
<protein>
    <submittedName>
        <fullName evidence="1">Uncharacterized protein</fullName>
    </submittedName>
</protein>
<comment type="caution">
    <text evidence="1">The sequence shown here is derived from an EMBL/GenBank/DDBJ whole genome shotgun (WGS) entry which is preliminary data.</text>
</comment>
<gene>
    <name evidence="1" type="ORF">Vadar_000044</name>
</gene>
<reference evidence="1 2" key="1">
    <citation type="journal article" date="2021" name="Hortic Res">
        <title>High-quality reference genome and annotation aids understanding of berry development for evergreen blueberry (Vaccinium darrowii).</title>
        <authorList>
            <person name="Yu J."/>
            <person name="Hulse-Kemp A.M."/>
            <person name="Babiker E."/>
            <person name="Staton M."/>
        </authorList>
    </citation>
    <scope>NUCLEOTIDE SEQUENCE [LARGE SCALE GENOMIC DNA]</scope>
    <source>
        <strain evidence="2">cv. NJ 8807/NJ 8810</strain>
        <tissue evidence="1">Young leaf</tissue>
    </source>
</reference>
<keyword evidence="2" id="KW-1185">Reference proteome</keyword>
<dbReference type="Proteomes" id="UP000828048">
    <property type="component" value="Chromosome 9"/>
</dbReference>
<name>A0ACB7ZHB8_9ERIC</name>
<accession>A0ACB7ZHB8</accession>
<sequence>MASTPILLQWWQELFETIMINPFLFPSLVFFFLFALKLFKGGRILKLPPSPPRLPIIGHLHLLGTLPHKSLCDLSKKYGPMLFLNLGRAPTLVVASAEIAKEILKTHDITFSNRFQTRAAKSLLYGCRDLVFSSHDEHWRQMRKICLLQLLSLNRVQSFDSLREEEVAVMIEKMRGASLDGSAINLGELFVHISSSIISRCVLGRKYEGEDNMKRFGELSRSVLDRLGEFCFLDFFPSLGWMDVLTGFVKRLKDTSKELDAFLDEVIEEHRSFKGNDDRPDKNCFIQILFQLQKGGMLAMDITQDSLKAILTDMFIAAIETTSTTMEWAMTELMKNPTKMRKAQEEVRRVVRKKYVVDHDDIGQMDYLKCVVKETLRLHPPGPLLVPRELIESAKLGSYDIPPKTKVFINVWAIQRDPKLWDRPEDFLPERFNNNPIDFKGQDFQFIPFGAGRRGCPGILFGVTNVEQVLANVLYWFDWKLLGGACGKDLDMSEAYGLTVHKKIGLQLIPVLHSPEFLK</sequence>
<evidence type="ECO:0000313" key="1">
    <source>
        <dbReference type="EMBL" id="KAH7864925.1"/>
    </source>
</evidence>
<proteinExistence type="predicted"/>